<keyword evidence="5" id="KW-1133">Transmembrane helix</keyword>
<evidence type="ECO:0000256" key="3">
    <source>
        <dbReference type="ARBA" id="ARBA00022771"/>
    </source>
</evidence>
<evidence type="ECO:0000256" key="1">
    <source>
        <dbReference type="ARBA" id="ARBA00022723"/>
    </source>
</evidence>
<evidence type="ECO:0000313" key="8">
    <source>
        <dbReference type="Proteomes" id="UP000472260"/>
    </source>
</evidence>
<dbReference type="Ensembl" id="ENSSANT00000029353.1">
    <property type="protein sequence ID" value="ENSSANP00000027573.1"/>
    <property type="gene ID" value="ENSSANG00000014144.1"/>
</dbReference>
<keyword evidence="5" id="KW-0472">Membrane</keyword>
<dbReference type="Gene3D" id="1.10.220.150">
    <property type="entry name" value="Arf GTPase activating protein"/>
    <property type="match status" value="1"/>
</dbReference>
<dbReference type="GO" id="GO:0045109">
    <property type="term" value="P:intermediate filament organization"/>
    <property type="evidence" value="ECO:0007669"/>
    <property type="project" value="TreeGrafter"/>
</dbReference>
<evidence type="ECO:0000313" key="7">
    <source>
        <dbReference type="Ensembl" id="ENSSANP00000027573.1"/>
    </source>
</evidence>
<dbReference type="GO" id="GO:0008270">
    <property type="term" value="F:zinc ion binding"/>
    <property type="evidence" value="ECO:0007669"/>
    <property type="project" value="UniProtKB-KW"/>
</dbReference>
<reference evidence="7" key="1">
    <citation type="submission" date="2025-08" db="UniProtKB">
        <authorList>
            <consortium name="Ensembl"/>
        </authorList>
    </citation>
    <scope>IDENTIFICATION</scope>
</reference>
<sequence>MFMSFDLYPRRGLNPPHRVKSISMTTFTQQEIEFLQKHSNEVCKHIWLGLYDDKSSQISVNLRKSKSFFRRNMRRKDGKESLVRSILPFCCLFLCSMLCFAL</sequence>
<dbReference type="GO" id="GO:0001675">
    <property type="term" value="P:acrosome assembly"/>
    <property type="evidence" value="ECO:0007669"/>
    <property type="project" value="TreeGrafter"/>
</dbReference>
<dbReference type="GO" id="GO:0031410">
    <property type="term" value="C:cytoplasmic vesicle"/>
    <property type="evidence" value="ECO:0007669"/>
    <property type="project" value="TreeGrafter"/>
</dbReference>
<dbReference type="GO" id="GO:0005096">
    <property type="term" value="F:GTPase activator activity"/>
    <property type="evidence" value="ECO:0007669"/>
    <property type="project" value="InterPro"/>
</dbReference>
<reference evidence="7" key="2">
    <citation type="submission" date="2025-09" db="UniProtKB">
        <authorList>
            <consortium name="Ensembl"/>
        </authorList>
    </citation>
    <scope>IDENTIFICATION</scope>
</reference>
<dbReference type="InterPro" id="IPR038508">
    <property type="entry name" value="ArfGAP_dom_sf"/>
</dbReference>
<evidence type="ECO:0000256" key="4">
    <source>
        <dbReference type="ARBA" id="ARBA00022833"/>
    </source>
</evidence>
<keyword evidence="1" id="KW-0479">Metal-binding</keyword>
<dbReference type="PANTHER" id="PTHR46134">
    <property type="entry name" value="DRONGO, ISOFORM F"/>
    <property type="match status" value="1"/>
</dbReference>
<keyword evidence="4" id="KW-0862">Zinc</keyword>
<dbReference type="GO" id="GO:0016020">
    <property type="term" value="C:membrane"/>
    <property type="evidence" value="ECO:0007669"/>
    <property type="project" value="TreeGrafter"/>
</dbReference>
<evidence type="ECO:0000256" key="5">
    <source>
        <dbReference type="SAM" id="Phobius"/>
    </source>
</evidence>
<keyword evidence="2" id="KW-0677">Repeat</keyword>
<keyword evidence="8" id="KW-1185">Reference proteome</keyword>
<dbReference type="PANTHER" id="PTHR46134:SF5">
    <property type="entry name" value="ARFGAP WITH FG REPEATS 1B"/>
    <property type="match status" value="1"/>
</dbReference>
<dbReference type="Pfam" id="PF01412">
    <property type="entry name" value="ArfGap"/>
    <property type="match status" value="1"/>
</dbReference>
<evidence type="ECO:0000256" key="2">
    <source>
        <dbReference type="ARBA" id="ARBA00022737"/>
    </source>
</evidence>
<accession>A0A671M3M5</accession>
<keyword evidence="5" id="KW-0812">Transmembrane</keyword>
<dbReference type="InterPro" id="IPR052248">
    <property type="entry name" value="Arf-GAP_FG-repeat_protein"/>
</dbReference>
<feature type="domain" description="Arf-GAP" evidence="6">
    <location>
        <begin position="15"/>
        <end position="75"/>
    </location>
</feature>
<dbReference type="SUPFAM" id="SSF57863">
    <property type="entry name" value="ArfGap/RecO-like zinc finger"/>
    <property type="match status" value="1"/>
</dbReference>
<dbReference type="GO" id="GO:0007289">
    <property type="term" value="P:spermatid nucleus differentiation"/>
    <property type="evidence" value="ECO:0007669"/>
    <property type="project" value="TreeGrafter"/>
</dbReference>
<dbReference type="InterPro" id="IPR037278">
    <property type="entry name" value="ARFGAP/RecO"/>
</dbReference>
<evidence type="ECO:0000259" key="6">
    <source>
        <dbReference type="Pfam" id="PF01412"/>
    </source>
</evidence>
<keyword evidence="3" id="KW-0863">Zinc-finger</keyword>
<organism evidence="7 8">
    <name type="scientific">Sinocyclocheilus anshuiensis</name>
    <dbReference type="NCBI Taxonomy" id="1608454"/>
    <lineage>
        <taxon>Eukaryota</taxon>
        <taxon>Metazoa</taxon>
        <taxon>Chordata</taxon>
        <taxon>Craniata</taxon>
        <taxon>Vertebrata</taxon>
        <taxon>Euteleostomi</taxon>
        <taxon>Actinopterygii</taxon>
        <taxon>Neopterygii</taxon>
        <taxon>Teleostei</taxon>
        <taxon>Ostariophysi</taxon>
        <taxon>Cypriniformes</taxon>
        <taxon>Cyprinidae</taxon>
        <taxon>Cyprininae</taxon>
        <taxon>Sinocyclocheilus</taxon>
    </lineage>
</organism>
<dbReference type="Proteomes" id="UP000472260">
    <property type="component" value="Unassembled WGS sequence"/>
</dbReference>
<name>A0A671M3M5_9TELE</name>
<feature type="transmembrane region" description="Helical" evidence="5">
    <location>
        <begin position="81"/>
        <end position="101"/>
    </location>
</feature>
<dbReference type="InterPro" id="IPR001164">
    <property type="entry name" value="ArfGAP_dom"/>
</dbReference>
<proteinExistence type="predicted"/>
<protein>
    <recommendedName>
        <fullName evidence="6">Arf-GAP domain-containing protein</fullName>
    </recommendedName>
</protein>
<dbReference type="AlphaFoldDB" id="A0A671M3M5"/>